<dbReference type="SMART" id="SM00554">
    <property type="entry name" value="FAS1"/>
    <property type="match status" value="2"/>
</dbReference>
<dbReference type="GO" id="GO:0050839">
    <property type="term" value="F:cell adhesion molecule binding"/>
    <property type="evidence" value="ECO:0007669"/>
    <property type="project" value="TreeGrafter"/>
</dbReference>
<dbReference type="PANTHER" id="PTHR10900:SF77">
    <property type="entry name" value="FI19380P1"/>
    <property type="match status" value="1"/>
</dbReference>
<name>A0A5B2VJN6_9BACT</name>
<dbReference type="EMBL" id="VUOC01000004">
    <property type="protein sequence ID" value="KAA2239803.1"/>
    <property type="molecule type" value="Genomic_DNA"/>
</dbReference>
<dbReference type="InterPro" id="IPR050904">
    <property type="entry name" value="Adhesion/Biosynth-related"/>
</dbReference>
<dbReference type="Pfam" id="PF02469">
    <property type="entry name" value="Fasciclin"/>
    <property type="match status" value="2"/>
</dbReference>
<evidence type="ECO:0000313" key="2">
    <source>
        <dbReference type="EMBL" id="KAA2239803.1"/>
    </source>
</evidence>
<proteinExistence type="predicted"/>
<dbReference type="GO" id="GO:0031012">
    <property type="term" value="C:extracellular matrix"/>
    <property type="evidence" value="ECO:0007669"/>
    <property type="project" value="TreeGrafter"/>
</dbReference>
<dbReference type="GO" id="GO:0030198">
    <property type="term" value="P:extracellular matrix organization"/>
    <property type="evidence" value="ECO:0007669"/>
    <property type="project" value="TreeGrafter"/>
</dbReference>
<dbReference type="InterPro" id="IPR036378">
    <property type="entry name" value="FAS1_dom_sf"/>
</dbReference>
<dbReference type="PANTHER" id="PTHR10900">
    <property type="entry name" value="PERIOSTIN-RELATED"/>
    <property type="match status" value="1"/>
</dbReference>
<dbReference type="PROSITE" id="PS50213">
    <property type="entry name" value="FAS1"/>
    <property type="match status" value="2"/>
</dbReference>
<accession>A0A5B2VJN6</accession>
<dbReference type="Gene3D" id="2.30.180.10">
    <property type="entry name" value="FAS1 domain"/>
    <property type="match status" value="2"/>
</dbReference>
<dbReference type="Proteomes" id="UP000324611">
    <property type="component" value="Unassembled WGS sequence"/>
</dbReference>
<sequence>MERFTYNGGVPRCPSRWTVIWRIPLIASSPLTEPCTRLTSFFIQSINATIMQGIIKRIQIIWLALLTIAAISCKKDHDNDNKPVTEPGYNGRIQFVLQDNFNFSDASNFLRYGGLLDTLGHPGPFTFLAPTNDALAVAGSGTYAYYYTPGRIREILLYHILRGKVSFRQLPLGDTALVTMGGGAVHVFRYLNGTDTVTTINGMTPGTLDVAATNGLMQVMPQLMNPETYPTIRDFIHNEPLLTLFAAAMQRSGLENTLLAAKEPYTVIAPSNAAFQQSVGKWPDMDLTTIGGIMAADPGKLATLMKYHILPGRLFTGDLFRMSATAPDGLTTVNGGKIKISGSPLYFNNIFFQGAGSPSTSAIYQVSGYDPSQNFANRPCTNGVLHVINGILIP</sequence>
<evidence type="ECO:0000259" key="1">
    <source>
        <dbReference type="PROSITE" id="PS50213"/>
    </source>
</evidence>
<protein>
    <submittedName>
        <fullName evidence="2">Fasciclin domain-containing protein</fullName>
    </submittedName>
</protein>
<feature type="domain" description="FAS1" evidence="1">
    <location>
        <begin position="90"/>
        <end position="224"/>
    </location>
</feature>
<organism evidence="2 3">
    <name type="scientific">Chitinophaga agrisoli</name>
    <dbReference type="NCBI Taxonomy" id="2607653"/>
    <lineage>
        <taxon>Bacteria</taxon>
        <taxon>Pseudomonadati</taxon>
        <taxon>Bacteroidota</taxon>
        <taxon>Chitinophagia</taxon>
        <taxon>Chitinophagales</taxon>
        <taxon>Chitinophagaceae</taxon>
        <taxon>Chitinophaga</taxon>
    </lineage>
</organism>
<comment type="caution">
    <text evidence="2">The sequence shown here is derived from an EMBL/GenBank/DDBJ whole genome shotgun (WGS) entry which is preliminary data.</text>
</comment>
<reference evidence="2 3" key="1">
    <citation type="submission" date="2019-09" db="EMBL/GenBank/DDBJ databases">
        <title>Chitinophaga ginsengihumi sp. nov., isolated from soil of ginseng rhizosphere.</title>
        <authorList>
            <person name="Lee J."/>
        </authorList>
    </citation>
    <scope>NUCLEOTIDE SEQUENCE [LARGE SCALE GENOMIC DNA]</scope>
    <source>
        <strain evidence="2 3">BN140078</strain>
    </source>
</reference>
<dbReference type="AlphaFoldDB" id="A0A5B2VJN6"/>
<dbReference type="InterPro" id="IPR000782">
    <property type="entry name" value="FAS1_domain"/>
</dbReference>
<dbReference type="SUPFAM" id="SSF82153">
    <property type="entry name" value="FAS1 domain"/>
    <property type="match status" value="2"/>
</dbReference>
<evidence type="ECO:0000313" key="3">
    <source>
        <dbReference type="Proteomes" id="UP000324611"/>
    </source>
</evidence>
<feature type="domain" description="FAS1" evidence="1">
    <location>
        <begin position="229"/>
        <end position="392"/>
    </location>
</feature>
<dbReference type="GO" id="GO:0005615">
    <property type="term" value="C:extracellular space"/>
    <property type="evidence" value="ECO:0007669"/>
    <property type="project" value="TreeGrafter"/>
</dbReference>
<gene>
    <name evidence="2" type="ORF">F0L74_26805</name>
</gene>
<keyword evidence="3" id="KW-1185">Reference proteome</keyword>
<dbReference type="GO" id="GO:0007155">
    <property type="term" value="P:cell adhesion"/>
    <property type="evidence" value="ECO:0007669"/>
    <property type="project" value="TreeGrafter"/>
</dbReference>
<reference evidence="2 3" key="2">
    <citation type="submission" date="2019-09" db="EMBL/GenBank/DDBJ databases">
        <authorList>
            <person name="Jin C."/>
        </authorList>
    </citation>
    <scope>NUCLEOTIDE SEQUENCE [LARGE SCALE GENOMIC DNA]</scope>
    <source>
        <strain evidence="2 3">BN140078</strain>
    </source>
</reference>